<sequence length="62" mass="6566">MSASTAREVGRRVLDPVLRDQALTRLARATLKPQVNTWSPSGVSLGGAGLAIMCAEFDGRLP</sequence>
<dbReference type="EMBL" id="JBHTHX010002698">
    <property type="protein sequence ID" value="MFD0890814.1"/>
    <property type="molecule type" value="Genomic_DNA"/>
</dbReference>
<name>A0ABW3E6K5_9ACTN</name>
<gene>
    <name evidence="1" type="ORF">ACFQ08_40230</name>
</gene>
<feature type="non-terminal residue" evidence="1">
    <location>
        <position position="62"/>
    </location>
</feature>
<protein>
    <submittedName>
        <fullName evidence="1">Uncharacterized protein</fullName>
    </submittedName>
</protein>
<dbReference type="Proteomes" id="UP001597024">
    <property type="component" value="Unassembled WGS sequence"/>
</dbReference>
<keyword evidence="2" id="KW-1185">Reference proteome</keyword>
<comment type="caution">
    <text evidence="1">The sequence shown here is derived from an EMBL/GenBank/DDBJ whole genome shotgun (WGS) entry which is preliminary data.</text>
</comment>
<evidence type="ECO:0000313" key="1">
    <source>
        <dbReference type="EMBL" id="MFD0890814.1"/>
    </source>
</evidence>
<accession>A0ABW3E6K5</accession>
<reference evidence="2" key="1">
    <citation type="journal article" date="2019" name="Int. J. Syst. Evol. Microbiol.">
        <title>The Global Catalogue of Microorganisms (GCM) 10K type strain sequencing project: providing services to taxonomists for standard genome sequencing and annotation.</title>
        <authorList>
            <consortium name="The Broad Institute Genomics Platform"/>
            <consortium name="The Broad Institute Genome Sequencing Center for Infectious Disease"/>
            <person name="Wu L."/>
            <person name="Ma J."/>
        </authorList>
    </citation>
    <scope>NUCLEOTIDE SEQUENCE [LARGE SCALE GENOMIC DNA]</scope>
    <source>
        <strain evidence="2">CCUG 62974</strain>
    </source>
</reference>
<organism evidence="1 2">
    <name type="scientific">Streptosporangium algeriense</name>
    <dbReference type="NCBI Taxonomy" id="1682748"/>
    <lineage>
        <taxon>Bacteria</taxon>
        <taxon>Bacillati</taxon>
        <taxon>Actinomycetota</taxon>
        <taxon>Actinomycetes</taxon>
        <taxon>Streptosporangiales</taxon>
        <taxon>Streptosporangiaceae</taxon>
        <taxon>Streptosporangium</taxon>
    </lineage>
</organism>
<proteinExistence type="predicted"/>
<evidence type="ECO:0000313" key="2">
    <source>
        <dbReference type="Proteomes" id="UP001597024"/>
    </source>
</evidence>